<dbReference type="SUPFAM" id="SSF46785">
    <property type="entry name" value="Winged helix' DNA-binding domain"/>
    <property type="match status" value="1"/>
</dbReference>
<protein>
    <recommendedName>
        <fullName evidence="3">HTH arsR-type domain-containing protein</fullName>
    </recommendedName>
</protein>
<organism evidence="1 2">
    <name type="scientific">Candidatus Campbellbacteria bacterium RIFCSPHIGHO2_12_FULL_35_10</name>
    <dbReference type="NCBI Taxonomy" id="1797578"/>
    <lineage>
        <taxon>Bacteria</taxon>
        <taxon>Candidatus Campbelliibacteriota</taxon>
    </lineage>
</organism>
<dbReference type="Proteomes" id="UP000185891">
    <property type="component" value="Unassembled WGS sequence"/>
</dbReference>
<comment type="caution">
    <text evidence="1">The sequence shown here is derived from an EMBL/GenBank/DDBJ whole genome shotgun (WGS) entry which is preliminary data.</text>
</comment>
<gene>
    <name evidence="1" type="ORF">A3E89_02865</name>
</gene>
<dbReference type="InterPro" id="IPR036388">
    <property type="entry name" value="WH-like_DNA-bd_sf"/>
</dbReference>
<evidence type="ECO:0000313" key="1">
    <source>
        <dbReference type="EMBL" id="OGD68398.1"/>
    </source>
</evidence>
<name>A0A1F5ELX4_9BACT</name>
<dbReference type="Gene3D" id="1.10.10.10">
    <property type="entry name" value="Winged helix-like DNA-binding domain superfamily/Winged helix DNA-binding domain"/>
    <property type="match status" value="1"/>
</dbReference>
<dbReference type="EMBL" id="MFAA01000036">
    <property type="protein sequence ID" value="OGD68398.1"/>
    <property type="molecule type" value="Genomic_DNA"/>
</dbReference>
<dbReference type="AlphaFoldDB" id="A0A1F5ELX4"/>
<dbReference type="InterPro" id="IPR036390">
    <property type="entry name" value="WH_DNA-bd_sf"/>
</dbReference>
<reference evidence="1 2" key="1">
    <citation type="journal article" date="2016" name="Nat. Commun.">
        <title>Thousands of microbial genomes shed light on interconnected biogeochemical processes in an aquifer system.</title>
        <authorList>
            <person name="Anantharaman K."/>
            <person name="Brown C.T."/>
            <person name="Hug L.A."/>
            <person name="Sharon I."/>
            <person name="Castelle C.J."/>
            <person name="Probst A.J."/>
            <person name="Thomas B.C."/>
            <person name="Singh A."/>
            <person name="Wilkins M.J."/>
            <person name="Karaoz U."/>
            <person name="Brodie E.L."/>
            <person name="Williams K.H."/>
            <person name="Hubbard S.S."/>
            <person name="Banfield J.F."/>
        </authorList>
    </citation>
    <scope>NUCLEOTIDE SEQUENCE [LARGE SCALE GENOMIC DNA]</scope>
</reference>
<evidence type="ECO:0000313" key="2">
    <source>
        <dbReference type="Proteomes" id="UP000185891"/>
    </source>
</evidence>
<sequence>METLGKIFGSPARVKIMKLFLSNEERPFDVDEIISRTKVPLPILKKELVLLEKAGFVKKRIFYKEIEEKIRKGKKKTIETKIIKKKTNGWVINDKFPYLSPLHTLLVDVTSFTSSSVLKKLSGAGKLKLVLISGIFIQDAESRIDILVVGDNIQQSKVDRAIGVLESEIGKELRYVVLRTDDFNYRLNIYDKLIRDILDAPHQKIVNRLGI</sequence>
<accession>A0A1F5ELX4</accession>
<proteinExistence type="predicted"/>
<evidence type="ECO:0008006" key="3">
    <source>
        <dbReference type="Google" id="ProtNLM"/>
    </source>
</evidence>